<dbReference type="PROSITE" id="PS51192">
    <property type="entry name" value="HELICASE_ATP_BIND_1"/>
    <property type="match status" value="1"/>
</dbReference>
<dbReference type="PANTHER" id="PTHR47396">
    <property type="entry name" value="TYPE I RESTRICTION ENZYME ECOKI R PROTEIN"/>
    <property type="match status" value="1"/>
</dbReference>
<comment type="caution">
    <text evidence="2">The sequence shown here is derived from an EMBL/GenBank/DDBJ whole genome shotgun (WGS) entry which is preliminary data.</text>
</comment>
<dbReference type="SMART" id="SM00487">
    <property type="entry name" value="DEXDc"/>
    <property type="match status" value="1"/>
</dbReference>
<dbReference type="Pfam" id="PF04851">
    <property type="entry name" value="ResIII"/>
    <property type="match status" value="1"/>
</dbReference>
<sequence>MTIELKTYQQEALDAFSMFLSLTRSGGSPADAFHQTRAHFKAPALTYVEAPGLPGVPYGCIRIPTGGGKTLVAARAVGIAASEYLQLDHTTVVWLAPTDQIVSQTLRALRNRQHPYRQALEAAVGGRPVEVLDLAEALSVTKATLDSATTVIVSTLAALRVDNEGTRKVYESAGALMHHFGGLPREQQQELQRADGTVAYSLTNVLRLHRPFVIVDEAHNAGTKLSFKTLERFRPSCILELTATPSLKHDPQKEEYGSNVFYTVSAFQLKAEGMIKLPVRLQTHPSWQTIVGRALKLRDRLEQDAARERGLTSEQIRPIILYQAQANDAQQATLTPEFLRHELVNRFGVPEEQIKVATGNVKELDGIDLMDPGSPVRHVITVQALREGWDCPFAYVLCSVAELRSKTAVEQFVGRVLRLPKAQPKQVRSLNLAYVLVTSDNFAKTLRQLSDGLVQGGFSKYEGKRAMEAGGLFDEPAIEPGAPGQTPSLGPIFVPNLEELDGDPSVVLTGGLDPAKLTGALAQKVDYDPATRRVTIRAKTLNEAETEQLQAAAADTDDQAVLESVHRFLEAPPSERGVPFRVPWLTVRLQGEAQPVLFDDSVLIDRGWKLTDHPAELTEQEYTLTPRPVASGIIDVTEKGKVEEHRDDGVDTLQELRLQFDHTTVASEVDLVVWLDQSFRHEDVTSTASTLWLRRLVRFLTEVRGAKLEDLAYDRFRLRDAVKAKVDGYRKVAKKLNHQALLFERPEDVLVGADAVFSYGVQYPASRLYEGPHQFSRHYYGLPGDLEPGKEEEAVAIALDGMPEVRHWVRNIARQPRHSFWFQTSTDKAYPDFVVELNDGRVIALEYKGDHLRGNPDTVEKEDIGKLWEARGGGQVKFLMLFKEALPRLRELLLA</sequence>
<dbReference type="InterPro" id="IPR006935">
    <property type="entry name" value="Helicase/UvrB_N"/>
</dbReference>
<organism evidence="2 3">
    <name type="scientific">Deinococcus carri</name>
    <dbReference type="NCBI Taxonomy" id="1211323"/>
    <lineage>
        <taxon>Bacteria</taxon>
        <taxon>Thermotogati</taxon>
        <taxon>Deinococcota</taxon>
        <taxon>Deinococci</taxon>
        <taxon>Deinococcales</taxon>
        <taxon>Deinococcaceae</taxon>
        <taxon>Deinococcus</taxon>
    </lineage>
</organism>
<dbReference type="InterPro" id="IPR050742">
    <property type="entry name" value="Helicase_Restrict-Modif_Enz"/>
</dbReference>
<proteinExistence type="predicted"/>
<dbReference type="SUPFAM" id="SSF52540">
    <property type="entry name" value="P-loop containing nucleoside triphosphate hydrolases"/>
    <property type="match status" value="2"/>
</dbReference>
<keyword evidence="3" id="KW-1185">Reference proteome</keyword>
<dbReference type="InterPro" id="IPR014001">
    <property type="entry name" value="Helicase_ATP-bd"/>
</dbReference>
<gene>
    <name evidence="2" type="ORF">Dcar01_01851</name>
</gene>
<evidence type="ECO:0000259" key="1">
    <source>
        <dbReference type="PROSITE" id="PS51192"/>
    </source>
</evidence>
<protein>
    <recommendedName>
        <fullName evidence="1">Helicase ATP-binding domain-containing protein</fullName>
    </recommendedName>
</protein>
<accession>A0ABP9W9G3</accession>
<feature type="domain" description="Helicase ATP-binding" evidence="1">
    <location>
        <begin position="50"/>
        <end position="263"/>
    </location>
</feature>
<dbReference type="RefSeq" id="WP_345464258.1">
    <property type="nucleotide sequence ID" value="NZ_BAABRP010000005.1"/>
</dbReference>
<dbReference type="Proteomes" id="UP001401887">
    <property type="component" value="Unassembled WGS sequence"/>
</dbReference>
<dbReference type="InterPro" id="IPR027417">
    <property type="entry name" value="P-loop_NTPase"/>
</dbReference>
<dbReference type="Gene3D" id="3.40.50.300">
    <property type="entry name" value="P-loop containing nucleotide triphosphate hydrolases"/>
    <property type="match status" value="2"/>
</dbReference>
<dbReference type="EMBL" id="BAABRP010000005">
    <property type="protein sequence ID" value="GAA5513125.1"/>
    <property type="molecule type" value="Genomic_DNA"/>
</dbReference>
<name>A0ABP9W9G3_9DEIO</name>
<reference evidence="2 3" key="1">
    <citation type="submission" date="2024-02" db="EMBL/GenBank/DDBJ databases">
        <title>Deinococcus carri NBRC 110142.</title>
        <authorList>
            <person name="Ichikawa N."/>
            <person name="Katano-Makiyama Y."/>
            <person name="Hidaka K."/>
        </authorList>
    </citation>
    <scope>NUCLEOTIDE SEQUENCE [LARGE SCALE GENOMIC DNA]</scope>
    <source>
        <strain evidence="2 3">NBRC 110142</strain>
    </source>
</reference>
<evidence type="ECO:0000313" key="2">
    <source>
        <dbReference type="EMBL" id="GAA5513125.1"/>
    </source>
</evidence>
<dbReference type="PANTHER" id="PTHR47396:SF1">
    <property type="entry name" value="ATP-DEPENDENT HELICASE IRC3-RELATED"/>
    <property type="match status" value="1"/>
</dbReference>
<evidence type="ECO:0000313" key="3">
    <source>
        <dbReference type="Proteomes" id="UP001401887"/>
    </source>
</evidence>